<evidence type="ECO:0000256" key="2">
    <source>
        <dbReference type="ARBA" id="ARBA00022771"/>
    </source>
</evidence>
<dbReference type="Pfam" id="PF13639">
    <property type="entry name" value="zf-RING_2"/>
    <property type="match status" value="1"/>
</dbReference>
<dbReference type="PROSITE" id="PS50089">
    <property type="entry name" value="ZF_RING_2"/>
    <property type="match status" value="1"/>
</dbReference>
<feature type="compositionally biased region" description="Acidic residues" evidence="4">
    <location>
        <begin position="171"/>
        <end position="181"/>
    </location>
</feature>
<sequence length="190" mass="22162">MNYDDICPICFNEFDKDICGNIINIAITKCNHKFCLQCIVLHGKRKYNCPLCRSVFINPTCISPTNALSEEIRRDQEMILDIEAQNELEVNNWYFGRGQDYAQEPLIPRINIVYDASNVTYSIRDENIRNLRTINNRYNNNERETDTLDEYPIYRLENSIYDEAISVDSSSDNDDNDDNDGHEEIINDIS</sequence>
<accession>A0A6C0FA22</accession>
<keyword evidence="2" id="KW-0863">Zinc-finger</keyword>
<dbReference type="InterPro" id="IPR017907">
    <property type="entry name" value="Znf_RING_CS"/>
</dbReference>
<organism evidence="6">
    <name type="scientific">viral metagenome</name>
    <dbReference type="NCBI Taxonomy" id="1070528"/>
    <lineage>
        <taxon>unclassified sequences</taxon>
        <taxon>metagenomes</taxon>
        <taxon>organismal metagenomes</taxon>
    </lineage>
</organism>
<keyword evidence="1" id="KW-0479">Metal-binding</keyword>
<name>A0A6C0FA22_9ZZZZ</name>
<dbReference type="InterPro" id="IPR013083">
    <property type="entry name" value="Znf_RING/FYVE/PHD"/>
</dbReference>
<feature type="domain" description="RING-type" evidence="5">
    <location>
        <begin position="7"/>
        <end position="53"/>
    </location>
</feature>
<dbReference type="SMART" id="SM00184">
    <property type="entry name" value="RING"/>
    <property type="match status" value="1"/>
</dbReference>
<dbReference type="SUPFAM" id="SSF57850">
    <property type="entry name" value="RING/U-box"/>
    <property type="match status" value="1"/>
</dbReference>
<reference evidence="6" key="1">
    <citation type="journal article" date="2020" name="Nature">
        <title>Giant virus diversity and host interactions through global metagenomics.</title>
        <authorList>
            <person name="Schulz F."/>
            <person name="Roux S."/>
            <person name="Paez-Espino D."/>
            <person name="Jungbluth S."/>
            <person name="Walsh D.A."/>
            <person name="Denef V.J."/>
            <person name="McMahon K.D."/>
            <person name="Konstantinidis K.T."/>
            <person name="Eloe-Fadrosh E.A."/>
            <person name="Kyrpides N.C."/>
            <person name="Woyke T."/>
        </authorList>
    </citation>
    <scope>NUCLEOTIDE SEQUENCE</scope>
    <source>
        <strain evidence="6">GVMAG-S-ERX556049-19</strain>
    </source>
</reference>
<dbReference type="AlphaFoldDB" id="A0A6C0FA22"/>
<evidence type="ECO:0000256" key="3">
    <source>
        <dbReference type="ARBA" id="ARBA00022833"/>
    </source>
</evidence>
<evidence type="ECO:0000256" key="1">
    <source>
        <dbReference type="ARBA" id="ARBA00022723"/>
    </source>
</evidence>
<evidence type="ECO:0000256" key="4">
    <source>
        <dbReference type="SAM" id="MobiDB-lite"/>
    </source>
</evidence>
<proteinExistence type="predicted"/>
<keyword evidence="3" id="KW-0862">Zinc</keyword>
<dbReference type="InterPro" id="IPR001841">
    <property type="entry name" value="Znf_RING"/>
</dbReference>
<protein>
    <recommendedName>
        <fullName evidence="5">RING-type domain-containing protein</fullName>
    </recommendedName>
</protein>
<dbReference type="EMBL" id="MN738822">
    <property type="protein sequence ID" value="QHT37914.1"/>
    <property type="molecule type" value="Genomic_DNA"/>
</dbReference>
<dbReference type="Gene3D" id="3.30.40.10">
    <property type="entry name" value="Zinc/RING finger domain, C3HC4 (zinc finger)"/>
    <property type="match status" value="1"/>
</dbReference>
<evidence type="ECO:0000313" key="6">
    <source>
        <dbReference type="EMBL" id="QHT37914.1"/>
    </source>
</evidence>
<evidence type="ECO:0000259" key="5">
    <source>
        <dbReference type="PROSITE" id="PS50089"/>
    </source>
</evidence>
<dbReference type="GO" id="GO:0008270">
    <property type="term" value="F:zinc ion binding"/>
    <property type="evidence" value="ECO:0007669"/>
    <property type="project" value="UniProtKB-KW"/>
</dbReference>
<feature type="region of interest" description="Disordered" evidence="4">
    <location>
        <begin position="165"/>
        <end position="190"/>
    </location>
</feature>
<dbReference type="PROSITE" id="PS00518">
    <property type="entry name" value="ZF_RING_1"/>
    <property type="match status" value="1"/>
</dbReference>